<keyword evidence="6" id="KW-1185">Reference proteome</keyword>
<keyword evidence="4" id="KW-0677">Repeat</keyword>
<accession>A0A2T2ZX52</accession>
<keyword evidence="2" id="KW-0637">Prenyltransferase</keyword>
<comment type="similarity">
    <text evidence="1">Belongs to the protein prenyltransferase subunit alpha family.</text>
</comment>
<dbReference type="Pfam" id="PF01239">
    <property type="entry name" value="PPTA"/>
    <property type="match status" value="2"/>
</dbReference>
<evidence type="ECO:0000256" key="1">
    <source>
        <dbReference type="ARBA" id="ARBA00006734"/>
    </source>
</evidence>
<dbReference type="PANTHER" id="PTHR11129:SF3">
    <property type="entry name" value="PROTEIN PRENYLTRANSFERASE ALPHA SUBUNIT REPEAT-CONTAINING PROTEIN 1"/>
    <property type="match status" value="1"/>
</dbReference>
<dbReference type="GO" id="GO:0008318">
    <property type="term" value="F:protein prenyltransferase activity"/>
    <property type="evidence" value="ECO:0007669"/>
    <property type="project" value="InterPro"/>
</dbReference>
<dbReference type="Proteomes" id="UP000241462">
    <property type="component" value="Unassembled WGS sequence"/>
</dbReference>
<evidence type="ECO:0000313" key="5">
    <source>
        <dbReference type="EMBL" id="PSR78801.1"/>
    </source>
</evidence>
<dbReference type="SUPFAM" id="SSF48439">
    <property type="entry name" value="Protein prenylyltransferase"/>
    <property type="match status" value="1"/>
</dbReference>
<dbReference type="GO" id="GO:0005737">
    <property type="term" value="C:cytoplasm"/>
    <property type="evidence" value="ECO:0007669"/>
    <property type="project" value="TreeGrafter"/>
</dbReference>
<dbReference type="InterPro" id="IPR002088">
    <property type="entry name" value="Prenyl_trans_a"/>
</dbReference>
<dbReference type="OrthoDB" id="5358702at2759"/>
<dbReference type="AlphaFoldDB" id="A0A2T2ZX52"/>
<name>A0A2T2ZX52_9PEZI</name>
<dbReference type="EMBL" id="KZ678591">
    <property type="protein sequence ID" value="PSR78801.1"/>
    <property type="molecule type" value="Genomic_DNA"/>
</dbReference>
<evidence type="ECO:0008006" key="7">
    <source>
        <dbReference type="Google" id="ProtNLM"/>
    </source>
</evidence>
<gene>
    <name evidence="5" type="ORF">BD289DRAFT_114164</name>
</gene>
<evidence type="ECO:0000313" key="6">
    <source>
        <dbReference type="Proteomes" id="UP000241462"/>
    </source>
</evidence>
<proteinExistence type="inferred from homology"/>
<reference evidence="5 6" key="1">
    <citation type="journal article" date="2018" name="Mycol. Prog.">
        <title>Coniella lustricola, a new species from submerged detritus.</title>
        <authorList>
            <person name="Raudabaugh D.B."/>
            <person name="Iturriaga T."/>
            <person name="Carver A."/>
            <person name="Mondo S."/>
            <person name="Pangilinan J."/>
            <person name="Lipzen A."/>
            <person name="He G."/>
            <person name="Amirebrahimi M."/>
            <person name="Grigoriev I.V."/>
            <person name="Miller A.N."/>
        </authorList>
    </citation>
    <scope>NUCLEOTIDE SEQUENCE [LARGE SCALE GENOMIC DNA]</scope>
    <source>
        <strain evidence="5 6">B22-T-1</strain>
    </source>
</reference>
<dbReference type="PANTHER" id="PTHR11129">
    <property type="entry name" value="PROTEIN FARNESYLTRANSFERASE ALPHA SUBUNIT/RAB GERANYLGERANYL TRANSFERASE ALPHA SUBUNIT"/>
    <property type="match status" value="1"/>
</dbReference>
<sequence>MSRALDKATLQALSRNDPETAYKAISAAVTQYQVEKPADELLLEIEVLPKSHVLEPGTFLLQDGNALGISKLGLVQAFFWARQRFQDYSGISAAPVLPDELLAITSVMLLMDPEHLTAANARKRMIQAGHTSSQTHQRIALISQDLFFIDSLLTSRLHRHTKSPTLWSHRRWLVQSARSCGSFPDVTRDVQRIVMVAGQRHPRNYYAWCHARWLLGSMLFTKQQPEKQQEEKNTVDERSPLSELTAATKAWCFRNHTDISGWSFLASLLSRLGAAERHAVYKDVGELCGSLQWTNESTWVFLRTLAASGIVEDADVGLFRNVLASLLRDCQSEAANHASGKRILQQAQAWFEAYQKSERPVVVI</sequence>
<keyword evidence="3" id="KW-0808">Transferase</keyword>
<protein>
    <recommendedName>
        <fullName evidence="7">Protein prenyltransferase</fullName>
    </recommendedName>
</protein>
<dbReference type="InParanoid" id="A0A2T2ZX52"/>
<evidence type="ECO:0000256" key="3">
    <source>
        <dbReference type="ARBA" id="ARBA00022679"/>
    </source>
</evidence>
<organism evidence="5 6">
    <name type="scientific">Coniella lustricola</name>
    <dbReference type="NCBI Taxonomy" id="2025994"/>
    <lineage>
        <taxon>Eukaryota</taxon>
        <taxon>Fungi</taxon>
        <taxon>Dikarya</taxon>
        <taxon>Ascomycota</taxon>
        <taxon>Pezizomycotina</taxon>
        <taxon>Sordariomycetes</taxon>
        <taxon>Sordariomycetidae</taxon>
        <taxon>Diaporthales</taxon>
        <taxon>Schizoparmaceae</taxon>
        <taxon>Coniella</taxon>
    </lineage>
</organism>
<evidence type="ECO:0000256" key="4">
    <source>
        <dbReference type="ARBA" id="ARBA00022737"/>
    </source>
</evidence>
<dbReference type="Gene3D" id="1.25.40.120">
    <property type="entry name" value="Protein prenylyltransferase"/>
    <property type="match status" value="1"/>
</dbReference>
<evidence type="ECO:0000256" key="2">
    <source>
        <dbReference type="ARBA" id="ARBA00022602"/>
    </source>
</evidence>